<protein>
    <submittedName>
        <fullName evidence="3">Uncharacterized protein</fullName>
    </submittedName>
</protein>
<feature type="region of interest" description="Disordered" evidence="1">
    <location>
        <begin position="251"/>
        <end position="344"/>
    </location>
</feature>
<dbReference type="VEuPathDB" id="VectorBase:AARA009505"/>
<feature type="signal peptide" evidence="2">
    <location>
        <begin position="1"/>
        <end position="22"/>
    </location>
</feature>
<reference evidence="3" key="1">
    <citation type="submission" date="2022-08" db="UniProtKB">
        <authorList>
            <consortium name="EnsemblMetazoa"/>
        </authorList>
    </citation>
    <scope>IDENTIFICATION</scope>
    <source>
        <strain evidence="3">Dongola</strain>
    </source>
</reference>
<evidence type="ECO:0000313" key="4">
    <source>
        <dbReference type="Proteomes" id="UP000075840"/>
    </source>
</evidence>
<dbReference type="Proteomes" id="UP000075840">
    <property type="component" value="Unassembled WGS sequence"/>
</dbReference>
<dbReference type="AlphaFoldDB" id="A0A182I7F1"/>
<feature type="chain" id="PRO_5044016848" evidence="2">
    <location>
        <begin position="23"/>
        <end position="344"/>
    </location>
</feature>
<name>A0A182I7F1_ANOAR</name>
<evidence type="ECO:0000256" key="2">
    <source>
        <dbReference type="SAM" id="SignalP"/>
    </source>
</evidence>
<proteinExistence type="predicted"/>
<sequence length="344" mass="38295">MMVNHRHALSFVTLRLVLVVVGKRNARTRTNRRFDRPKSSLIQCVHQCPERFELLVIRRQQHKSTSTTARPGQLAGEPCPLGNGENALQRRMTHTEGAQQIVVNADKRPQSLVHRVRGFVRFEQCDRFIHQPAHPLQNGSDRTGEQFQSFRSTGNEGGRATTNTRINDQHVHGTAQGDDLVHAGSAPKPYEPPVRRDLVINAGRFHVHNDLGIERPLRDSRKPPPPEASSLKMVESIELTPSERRTRFRMYSVEPSDMRSFEDVSSKTGGTGPGDRKRAKGNAPSERSCSRKASGCSDSLQSTSRRKAPNESSVSVAVNGIERNSMMTWGGGEEADEPERSSAV</sequence>
<evidence type="ECO:0000313" key="3">
    <source>
        <dbReference type="EnsemblMetazoa" id="AARA009505-PA"/>
    </source>
</evidence>
<feature type="region of interest" description="Disordered" evidence="1">
    <location>
        <begin position="132"/>
        <end position="167"/>
    </location>
</feature>
<keyword evidence="4" id="KW-1185">Reference proteome</keyword>
<feature type="compositionally biased region" description="Polar residues" evidence="1">
    <location>
        <begin position="137"/>
        <end position="166"/>
    </location>
</feature>
<dbReference type="EnsemblMetazoa" id="AARA009505-RA">
    <property type="protein sequence ID" value="AARA009505-PA"/>
    <property type="gene ID" value="AARA009505"/>
</dbReference>
<accession>A0A182I7F1</accession>
<feature type="compositionally biased region" description="Basic and acidic residues" evidence="1">
    <location>
        <begin position="211"/>
        <end position="224"/>
    </location>
</feature>
<organism evidence="3 4">
    <name type="scientific">Anopheles arabiensis</name>
    <name type="common">Mosquito</name>
    <dbReference type="NCBI Taxonomy" id="7173"/>
    <lineage>
        <taxon>Eukaryota</taxon>
        <taxon>Metazoa</taxon>
        <taxon>Ecdysozoa</taxon>
        <taxon>Arthropoda</taxon>
        <taxon>Hexapoda</taxon>
        <taxon>Insecta</taxon>
        <taxon>Pterygota</taxon>
        <taxon>Neoptera</taxon>
        <taxon>Endopterygota</taxon>
        <taxon>Diptera</taxon>
        <taxon>Nematocera</taxon>
        <taxon>Culicoidea</taxon>
        <taxon>Culicidae</taxon>
        <taxon>Anophelinae</taxon>
        <taxon>Anopheles</taxon>
    </lineage>
</organism>
<evidence type="ECO:0000256" key="1">
    <source>
        <dbReference type="SAM" id="MobiDB-lite"/>
    </source>
</evidence>
<feature type="compositionally biased region" description="Basic and acidic residues" evidence="1">
    <location>
        <begin position="256"/>
        <end position="265"/>
    </location>
</feature>
<dbReference type="EMBL" id="APCN01003392">
    <property type="status" value="NOT_ANNOTATED_CDS"/>
    <property type="molecule type" value="Genomic_DNA"/>
</dbReference>
<keyword evidence="2" id="KW-0732">Signal</keyword>
<feature type="region of interest" description="Disordered" evidence="1">
    <location>
        <begin position="211"/>
        <end position="232"/>
    </location>
</feature>